<keyword evidence="2" id="KW-1185">Reference proteome</keyword>
<reference evidence="3" key="1">
    <citation type="submission" date="2025-08" db="UniProtKB">
        <authorList>
            <consortium name="RefSeq"/>
        </authorList>
    </citation>
    <scope>IDENTIFICATION</scope>
</reference>
<name>A0AAJ6VW96_9ACAR</name>
<accession>A0AAJ6VW96</accession>
<evidence type="ECO:0000313" key="2">
    <source>
        <dbReference type="Proteomes" id="UP000694867"/>
    </source>
</evidence>
<feature type="transmembrane region" description="Helical" evidence="1">
    <location>
        <begin position="54"/>
        <end position="73"/>
    </location>
</feature>
<dbReference type="AlphaFoldDB" id="A0AAJ6VW96"/>
<organism evidence="2 3">
    <name type="scientific">Galendromus occidentalis</name>
    <name type="common">western predatory mite</name>
    <dbReference type="NCBI Taxonomy" id="34638"/>
    <lineage>
        <taxon>Eukaryota</taxon>
        <taxon>Metazoa</taxon>
        <taxon>Ecdysozoa</taxon>
        <taxon>Arthropoda</taxon>
        <taxon>Chelicerata</taxon>
        <taxon>Arachnida</taxon>
        <taxon>Acari</taxon>
        <taxon>Parasitiformes</taxon>
        <taxon>Mesostigmata</taxon>
        <taxon>Gamasina</taxon>
        <taxon>Phytoseioidea</taxon>
        <taxon>Phytoseiidae</taxon>
        <taxon>Typhlodrominae</taxon>
        <taxon>Galendromus</taxon>
    </lineage>
</organism>
<keyword evidence="1" id="KW-1133">Transmembrane helix</keyword>
<gene>
    <name evidence="3" type="primary">LOC100901434</name>
</gene>
<sequence length="115" mass="12990">MHHHWDLKLARERLCKEAKLRICDVTLNSNALGFTHSPTYKTFHYPRIDQSIDAVIYVTVVFVLFAAIVLLLVGTGCHRYQPVNQGSSGERRQLVVRFEDGGTSQSNPEVPVEPV</sequence>
<evidence type="ECO:0000256" key="1">
    <source>
        <dbReference type="SAM" id="Phobius"/>
    </source>
</evidence>
<protein>
    <submittedName>
        <fullName evidence="3">Uncharacterized protein LOC100901434</fullName>
    </submittedName>
</protein>
<evidence type="ECO:0000313" key="3">
    <source>
        <dbReference type="RefSeq" id="XP_003740175.1"/>
    </source>
</evidence>
<dbReference type="KEGG" id="goe:100901434"/>
<keyword evidence="1" id="KW-0812">Transmembrane</keyword>
<dbReference type="GeneID" id="100901434"/>
<keyword evidence="1" id="KW-0472">Membrane</keyword>
<dbReference type="Proteomes" id="UP000694867">
    <property type="component" value="Unplaced"/>
</dbReference>
<proteinExistence type="predicted"/>
<dbReference type="RefSeq" id="XP_003740175.1">
    <property type="nucleotide sequence ID" value="XM_003740127.2"/>
</dbReference>